<dbReference type="Pfam" id="PF14742">
    <property type="entry name" value="GDE_N_bis"/>
    <property type="match status" value="1"/>
</dbReference>
<dbReference type="RefSeq" id="WP_093401837.1">
    <property type="nucleotide sequence ID" value="NZ_BOPD01000057.1"/>
</dbReference>
<reference evidence="4" key="1">
    <citation type="submission" date="2021-01" db="EMBL/GenBank/DDBJ databases">
        <title>Whole genome shotgun sequence of Verrucosispora sediminis NBRC 107745.</title>
        <authorList>
            <person name="Komaki H."/>
            <person name="Tamura T."/>
        </authorList>
    </citation>
    <scope>NUCLEOTIDE SEQUENCE</scope>
    <source>
        <strain evidence="4">NBRC 107745</strain>
    </source>
</reference>
<comment type="caution">
    <text evidence="4">The sequence shown here is derived from an EMBL/GenBank/DDBJ whole genome shotgun (WGS) entry which is preliminary data.</text>
</comment>
<evidence type="ECO:0000313" key="5">
    <source>
        <dbReference type="Proteomes" id="UP000607311"/>
    </source>
</evidence>
<dbReference type="Pfam" id="PF22422">
    <property type="entry name" value="MGH1-like_GH"/>
    <property type="match status" value="1"/>
</dbReference>
<protein>
    <submittedName>
        <fullName evidence="4">Amylo-alpha-1,6-glucosidase</fullName>
    </submittedName>
</protein>
<dbReference type="GO" id="GO:0005975">
    <property type="term" value="P:carbohydrate metabolic process"/>
    <property type="evidence" value="ECO:0007669"/>
    <property type="project" value="InterPro"/>
</dbReference>
<sequence>MVEKTLSILDGNTFLLTDVCGDVTPSPGSPAGLFSFDTRFLSTWVLRVNGERLSPMSRSDLHFFETRFFLVPGEPTHYVNAKLSVIRKQTIGICLVERIVVLNHDIEPADVSIRIDADADFADIFEVKESQPKRGKRSVRQEDGRLCLHYERATFYRDTIISSDRPAKVDDGGMTFDIRLEPHGRWDVELQVEPIINRGVGGSVTVWEAYRRRSRPQVREELEQWIDNAPRLACDFEPLAAAYKRSLYDLAAMRYSSLTATSPIPTAGLPWFMALFGRDSIFISLQTLPFVPALTPPVLGLLGTLQGSTFDDFREEEPGKILHEFRYGESAAFEEQPHTPYYGSADASPLFVILLDEYERWSGDVEAVRRFEPQARAALNWIDEYGDLLGTGYIYYRRRNTRTGLENQCWKDSWDSISYRDGRLPALPRATCELQGYAYDAKIRGARMARDFWNDPEYADRLEGEAAQLREQFNRDFWIEEEGYYALALDPEGKRVDALASNMGHLLWSGIVEPERARRVADHLLGPSLFSGWGVRTLSTTNLRYNPVGYHVGAVWPFDNSIIAWGLWRYGFREEAARIADGMITASGYFDGRLPEAFAGYERSLTSYPVEYPAACSPQGWSAGAPLLLLRTMLGLSPYPDHLAVDPYLPPSVGRIELLDIPGRWGRADAFGRRRRRDGDQQAVPVARLTHGE</sequence>
<dbReference type="InterPro" id="IPR012341">
    <property type="entry name" value="6hp_glycosidase-like_sf"/>
</dbReference>
<keyword evidence="5" id="KW-1185">Reference proteome</keyword>
<dbReference type="OrthoDB" id="9759959at2"/>
<evidence type="ECO:0000256" key="1">
    <source>
        <dbReference type="SAM" id="MobiDB-lite"/>
    </source>
</evidence>
<accession>A0A9W5XMH0</accession>
<dbReference type="InterPro" id="IPR008928">
    <property type="entry name" value="6-hairpin_glycosidase_sf"/>
</dbReference>
<evidence type="ECO:0000259" key="3">
    <source>
        <dbReference type="Pfam" id="PF22422"/>
    </source>
</evidence>
<feature type="domain" description="Putative glycogen debranching enzyme N-terminal" evidence="2">
    <location>
        <begin position="9"/>
        <end position="190"/>
    </location>
</feature>
<evidence type="ECO:0000259" key="2">
    <source>
        <dbReference type="Pfam" id="PF14742"/>
    </source>
</evidence>
<dbReference type="SUPFAM" id="SSF48208">
    <property type="entry name" value="Six-hairpin glycosidases"/>
    <property type="match status" value="1"/>
</dbReference>
<gene>
    <name evidence="4" type="ORF">Vse01_57540</name>
</gene>
<organism evidence="4 5">
    <name type="scientific">Micromonospora sediminimaris</name>
    <dbReference type="NCBI Taxonomy" id="547162"/>
    <lineage>
        <taxon>Bacteria</taxon>
        <taxon>Bacillati</taxon>
        <taxon>Actinomycetota</taxon>
        <taxon>Actinomycetes</taxon>
        <taxon>Micromonosporales</taxon>
        <taxon>Micromonosporaceae</taxon>
        <taxon>Micromonospora</taxon>
    </lineage>
</organism>
<dbReference type="InterPro" id="IPR054491">
    <property type="entry name" value="MGH1-like_GH"/>
</dbReference>
<name>A0A9W5XMH0_9ACTN</name>
<dbReference type="AlphaFoldDB" id="A0A9W5XMH0"/>
<proteinExistence type="predicted"/>
<dbReference type="InterPro" id="IPR032856">
    <property type="entry name" value="GDE_N_bis"/>
</dbReference>
<feature type="domain" description="Mannosylglycerate hydrolase MGH1-like glycoside hydrolase" evidence="3">
    <location>
        <begin position="430"/>
        <end position="588"/>
    </location>
</feature>
<evidence type="ECO:0000313" key="4">
    <source>
        <dbReference type="EMBL" id="GIJ36606.1"/>
    </source>
</evidence>
<dbReference type="EMBL" id="BOPD01000057">
    <property type="protein sequence ID" value="GIJ36606.1"/>
    <property type="molecule type" value="Genomic_DNA"/>
</dbReference>
<dbReference type="Gene3D" id="1.50.10.10">
    <property type="match status" value="1"/>
</dbReference>
<dbReference type="Proteomes" id="UP000607311">
    <property type="component" value="Unassembled WGS sequence"/>
</dbReference>
<feature type="region of interest" description="Disordered" evidence="1">
    <location>
        <begin position="674"/>
        <end position="693"/>
    </location>
</feature>